<dbReference type="SMART" id="SM00717">
    <property type="entry name" value="SANT"/>
    <property type="match status" value="1"/>
</dbReference>
<dbReference type="GeneTree" id="ENSGT00940000160303"/>
<comment type="subcellular location">
    <subcellularLocation>
        <location evidence="1">Nucleus</location>
    </subcellularLocation>
</comment>
<reference evidence="14" key="2">
    <citation type="submission" date="2025-08" db="UniProtKB">
        <authorList>
            <consortium name="Ensembl"/>
        </authorList>
    </citation>
    <scope>IDENTIFICATION</scope>
</reference>
<feature type="compositionally biased region" description="Low complexity" evidence="10">
    <location>
        <begin position="535"/>
        <end position="546"/>
    </location>
</feature>
<dbReference type="InterPro" id="IPR001005">
    <property type="entry name" value="SANT/Myb"/>
</dbReference>
<dbReference type="STRING" id="64144.ENSATEP00000022955"/>
<dbReference type="GO" id="GO:0006357">
    <property type="term" value="P:regulation of transcription by RNA polymerase II"/>
    <property type="evidence" value="ECO:0007669"/>
    <property type="project" value="TreeGrafter"/>
</dbReference>
<dbReference type="GO" id="GO:0003677">
    <property type="term" value="F:DNA binding"/>
    <property type="evidence" value="ECO:0007669"/>
    <property type="project" value="UniProtKB-KW"/>
</dbReference>
<evidence type="ECO:0000256" key="7">
    <source>
        <dbReference type="ARBA" id="ARBA00023163"/>
    </source>
</evidence>
<evidence type="ECO:0000256" key="4">
    <source>
        <dbReference type="ARBA" id="ARBA00022833"/>
    </source>
</evidence>
<dbReference type="GO" id="GO:0003714">
    <property type="term" value="F:transcription corepressor activity"/>
    <property type="evidence" value="ECO:0007669"/>
    <property type="project" value="TreeGrafter"/>
</dbReference>
<keyword evidence="4" id="KW-0862">Zinc</keyword>
<feature type="domain" description="ELM2" evidence="12">
    <location>
        <begin position="610"/>
        <end position="708"/>
    </location>
</feature>
<sequence>MDERSSTQSFPNLHPHCHRSSFHLSPEAGYLSSQSALDSLEHYGSTEEESTVSFPTSNTSSGGRRASGGGDRGFLNASGNGLDGDASLGGHADGTSRLGSHFADTWYGGSKKEDVWEDGESCESSADGFYGKGDCYGNTNNAFYTVNFGGEDGVRRKLRTNYNNYNQVSCEAKNEAVYGREANVSHFTKQSTSYNRSAGSFRDSSVDYCRTDSKVSDNYLARDEDYGSSCGSGEDQLPPADVEGPWLSASIHTGDGRWKGAADTLTLASGCLPQRSPINISGGTYTQKLDSFSEAFLSQRKRRFPVIPSGDSSGQMWEFGIGREESPGLVKSRHSCAFDSDSYLPPSSSPAHPSLPSFPSPPTSSHLMSSVLSPPPTPLPPPSHSPSKMDSPSAFGGTGHSQGGDSLGTLQFFASRLQSLPSVHTSGMIWKFPLLSHCFPQLPGDAGSNESNVRASHTGDYGNIAAPHETLKSPELSFLSSSPHHSTLHPPRAQNTPLLHPSIARPSHLTGQHYEEAEKTAPFSLTQNVKNGQASLSQSQLQQQSSTAYTGTPFPSVLHSSRGQRRGHYTPRPLLNPVRGGTGLYSSISSLHRTEEETARGEDEECAVLPCPNVGYKFQAELPPCLVDAKRSGVWSPEDETPRDQLLWKPWDELEESAVLKDQVERLLSMSSSSCLPGGGSNTELALHCLHYCKGNTMATLEMLLFSQPSPTGDYHYSGSDCWTDTEKNFFSAALVNYGKDFSRIQKMVRTKTTRQCVEFYYLSKRIQDKQKKLEEENRDGELEQQKSVTPICQPVERQFGLDEAAPVPSLATFFPCKLCGKMFYKIKSRNAHMKIHRQPQEDWTDRQLQHQLLTQRLALSHSTNLAATPGSNLLSPQAATLTFSPSGLTGAPNNSNGDNDRNRVANGNAITPRNASVLDPSTAVTYGNIAASNSHVITHIDASDSNQRESTTVLPFHQSWASFGHSPDPAAFYGNTDTKEHVGAGPVGGKEPINWQ</sequence>
<dbReference type="PROSITE" id="PS51156">
    <property type="entry name" value="ELM2"/>
    <property type="match status" value="1"/>
</dbReference>
<feature type="compositionally biased region" description="Low complexity" evidence="10">
    <location>
        <begin position="363"/>
        <end position="372"/>
    </location>
</feature>
<feature type="region of interest" description="Disordered" evidence="10">
    <location>
        <begin position="885"/>
        <end position="914"/>
    </location>
</feature>
<evidence type="ECO:0000259" key="11">
    <source>
        <dbReference type="PROSITE" id="PS50157"/>
    </source>
</evidence>
<keyword evidence="5" id="KW-0805">Transcription regulation</keyword>
<feature type="compositionally biased region" description="Polar residues" evidence="10">
    <location>
        <begin position="1"/>
        <end position="11"/>
    </location>
</feature>
<dbReference type="InterPro" id="IPR051066">
    <property type="entry name" value="Trans_reg/Corepressor"/>
</dbReference>
<reference evidence="14" key="3">
    <citation type="submission" date="2025-09" db="UniProtKB">
        <authorList>
            <consortium name="Ensembl"/>
        </authorList>
    </citation>
    <scope>IDENTIFICATION</scope>
</reference>
<feature type="domain" description="SANT" evidence="13">
    <location>
        <begin position="718"/>
        <end position="769"/>
    </location>
</feature>
<feature type="region of interest" description="Disordered" evidence="10">
    <location>
        <begin position="1"/>
        <end position="78"/>
    </location>
</feature>
<dbReference type="OrthoDB" id="10258692at2759"/>
<keyword evidence="7" id="KW-0804">Transcription</keyword>
<protein>
    <recommendedName>
        <fullName evidence="16">Transcriptional regulating factor 1</fullName>
    </recommendedName>
</protein>
<dbReference type="PANTHER" id="PTHR16089:SF43">
    <property type="match status" value="1"/>
</dbReference>
<evidence type="ECO:0000256" key="3">
    <source>
        <dbReference type="ARBA" id="ARBA00022771"/>
    </source>
</evidence>
<dbReference type="AlphaFoldDB" id="A0A3Q1IR59"/>
<dbReference type="PROSITE" id="PS51293">
    <property type="entry name" value="SANT"/>
    <property type="match status" value="1"/>
</dbReference>
<feature type="compositionally biased region" description="Polar residues" evidence="10">
    <location>
        <begin position="885"/>
        <end position="898"/>
    </location>
</feature>
<evidence type="ECO:0000256" key="6">
    <source>
        <dbReference type="ARBA" id="ARBA00023125"/>
    </source>
</evidence>
<feature type="region of interest" description="Disordered" evidence="10">
    <location>
        <begin position="341"/>
        <end position="403"/>
    </location>
</feature>
<feature type="region of interest" description="Disordered" evidence="10">
    <location>
        <begin position="531"/>
        <end position="581"/>
    </location>
</feature>
<keyword evidence="3 9" id="KW-0863">Zinc-finger</keyword>
<dbReference type="Ensembl" id="ENSATET00000023328.3">
    <property type="protein sequence ID" value="ENSATEP00000022955.1"/>
    <property type="gene ID" value="ENSATEG00000015918.3"/>
</dbReference>
<dbReference type="Gene3D" id="1.10.10.60">
    <property type="entry name" value="Homeodomain-like"/>
    <property type="match status" value="1"/>
</dbReference>
<dbReference type="InParanoid" id="A0A3Q1IR59"/>
<evidence type="ECO:0000256" key="10">
    <source>
        <dbReference type="SAM" id="MobiDB-lite"/>
    </source>
</evidence>
<dbReference type="Pfam" id="PF00249">
    <property type="entry name" value="Myb_DNA-binding"/>
    <property type="match status" value="1"/>
</dbReference>
<dbReference type="InterPro" id="IPR017884">
    <property type="entry name" value="SANT_dom"/>
</dbReference>
<dbReference type="GO" id="GO:0000118">
    <property type="term" value="C:histone deacetylase complex"/>
    <property type="evidence" value="ECO:0007669"/>
    <property type="project" value="TreeGrafter"/>
</dbReference>
<dbReference type="InterPro" id="IPR000949">
    <property type="entry name" value="ELM2_dom"/>
</dbReference>
<evidence type="ECO:0000313" key="14">
    <source>
        <dbReference type="Ensembl" id="ENSATEP00000022955.1"/>
    </source>
</evidence>
<feature type="compositionally biased region" description="Low complexity" evidence="10">
    <location>
        <begin position="345"/>
        <end position="355"/>
    </location>
</feature>
<evidence type="ECO:0000259" key="13">
    <source>
        <dbReference type="PROSITE" id="PS51293"/>
    </source>
</evidence>
<dbReference type="InterPro" id="IPR013087">
    <property type="entry name" value="Znf_C2H2_type"/>
</dbReference>
<evidence type="ECO:0008006" key="16">
    <source>
        <dbReference type="Google" id="ProtNLM"/>
    </source>
</evidence>
<evidence type="ECO:0000256" key="8">
    <source>
        <dbReference type="ARBA" id="ARBA00023242"/>
    </source>
</evidence>
<proteinExistence type="predicted"/>
<evidence type="ECO:0000256" key="9">
    <source>
        <dbReference type="PROSITE-ProRule" id="PRU00042"/>
    </source>
</evidence>
<keyword evidence="6" id="KW-0238">DNA-binding</keyword>
<feature type="compositionally biased region" description="Low complexity" evidence="10">
    <location>
        <begin position="479"/>
        <end position="491"/>
    </location>
</feature>
<dbReference type="InterPro" id="IPR009057">
    <property type="entry name" value="Homeodomain-like_sf"/>
</dbReference>
<dbReference type="PROSITE" id="PS00028">
    <property type="entry name" value="ZINC_FINGER_C2H2_1"/>
    <property type="match status" value="1"/>
</dbReference>
<dbReference type="SMART" id="SM01189">
    <property type="entry name" value="ELM2"/>
    <property type="match status" value="1"/>
</dbReference>
<reference evidence="14" key="1">
    <citation type="submission" date="2021-04" db="EMBL/GenBank/DDBJ databases">
        <authorList>
            <consortium name="Wellcome Sanger Institute Data Sharing"/>
        </authorList>
    </citation>
    <scope>NUCLEOTIDE SEQUENCE [LARGE SCALE GENOMIC DNA]</scope>
</reference>
<evidence type="ECO:0000259" key="12">
    <source>
        <dbReference type="PROSITE" id="PS51156"/>
    </source>
</evidence>
<evidence type="ECO:0000256" key="2">
    <source>
        <dbReference type="ARBA" id="ARBA00022723"/>
    </source>
</evidence>
<dbReference type="Proteomes" id="UP000265040">
    <property type="component" value="Chromosome 18"/>
</dbReference>
<evidence type="ECO:0000256" key="5">
    <source>
        <dbReference type="ARBA" id="ARBA00023015"/>
    </source>
</evidence>
<dbReference type="SUPFAM" id="SSF46689">
    <property type="entry name" value="Homeodomain-like"/>
    <property type="match status" value="1"/>
</dbReference>
<gene>
    <name evidence="14" type="primary">TIAM2</name>
</gene>
<feature type="region of interest" description="Disordered" evidence="10">
    <location>
        <begin position="479"/>
        <end position="505"/>
    </location>
</feature>
<feature type="domain" description="C2H2-type" evidence="11">
    <location>
        <begin position="815"/>
        <end position="842"/>
    </location>
</feature>
<feature type="compositionally biased region" description="Pro residues" evidence="10">
    <location>
        <begin position="373"/>
        <end position="384"/>
    </location>
</feature>
<keyword evidence="2" id="KW-0479">Metal-binding</keyword>
<keyword evidence="8" id="KW-0539">Nucleus</keyword>
<dbReference type="GO" id="GO:0005667">
    <property type="term" value="C:transcription regulator complex"/>
    <property type="evidence" value="ECO:0007669"/>
    <property type="project" value="TreeGrafter"/>
</dbReference>
<dbReference type="OMA" id="LPFHQSW"/>
<keyword evidence="15" id="KW-1185">Reference proteome</keyword>
<dbReference type="PROSITE" id="PS50157">
    <property type="entry name" value="ZINC_FINGER_C2H2_2"/>
    <property type="match status" value="1"/>
</dbReference>
<dbReference type="PANTHER" id="PTHR16089">
    <property type="entry name" value="REST COREPRESSOR COREST PROTEIN-RELATED"/>
    <property type="match status" value="1"/>
</dbReference>
<organism evidence="14 15">
    <name type="scientific">Anabas testudineus</name>
    <name type="common">Climbing perch</name>
    <name type="synonym">Anthias testudineus</name>
    <dbReference type="NCBI Taxonomy" id="64144"/>
    <lineage>
        <taxon>Eukaryota</taxon>
        <taxon>Metazoa</taxon>
        <taxon>Chordata</taxon>
        <taxon>Craniata</taxon>
        <taxon>Vertebrata</taxon>
        <taxon>Euteleostomi</taxon>
        <taxon>Actinopterygii</taxon>
        <taxon>Neopterygii</taxon>
        <taxon>Teleostei</taxon>
        <taxon>Neoteleostei</taxon>
        <taxon>Acanthomorphata</taxon>
        <taxon>Anabantaria</taxon>
        <taxon>Anabantiformes</taxon>
        <taxon>Anabantoidei</taxon>
        <taxon>Anabantidae</taxon>
        <taxon>Anabas</taxon>
    </lineage>
</organism>
<evidence type="ECO:0000256" key="1">
    <source>
        <dbReference type="ARBA" id="ARBA00004123"/>
    </source>
</evidence>
<evidence type="ECO:0000313" key="15">
    <source>
        <dbReference type="Proteomes" id="UP000265040"/>
    </source>
</evidence>
<accession>A0A3Q1IR59</accession>
<dbReference type="Pfam" id="PF01448">
    <property type="entry name" value="ELM2"/>
    <property type="match status" value="1"/>
</dbReference>
<dbReference type="GO" id="GO:0008270">
    <property type="term" value="F:zinc ion binding"/>
    <property type="evidence" value="ECO:0007669"/>
    <property type="project" value="UniProtKB-KW"/>
</dbReference>
<name>A0A3Q1IR59_ANATE</name>
<dbReference type="FunFam" id="1.10.10.60:FF:000012">
    <property type="entry name" value="Metastasis-associated 1 family, member 3"/>
    <property type="match status" value="1"/>
</dbReference>